<comment type="caution">
    <text evidence="2">The sequence shown here is derived from an EMBL/GenBank/DDBJ whole genome shotgun (WGS) entry which is preliminary data.</text>
</comment>
<sequence length="157" mass="16990">MGIQDGGDVLAIRLRAIGERIRAHRESQRVSATVAAEAAGMSRVTLRRIERGEPSVTMGAYLSAIDAVGLQLELRDPQASLATSGAAGLPDRVRLVDFPQLKRLAWQLQGVDDVSPADALNLYERNWRHIDPSSMEAAERALLQALVDQLGGGRLLV</sequence>
<dbReference type="EMBL" id="NRRU01000013">
    <property type="protein sequence ID" value="MBK1712188.1"/>
    <property type="molecule type" value="Genomic_DNA"/>
</dbReference>
<dbReference type="InterPro" id="IPR010982">
    <property type="entry name" value="Lambda_DNA-bd_dom_sf"/>
</dbReference>
<reference evidence="2" key="2">
    <citation type="journal article" date="2020" name="Microorganisms">
        <title>Osmotic Adaptation and Compatible Solute Biosynthesis of Phototrophic Bacteria as Revealed from Genome Analyses.</title>
        <authorList>
            <person name="Imhoff J.F."/>
            <person name="Rahn T."/>
            <person name="Kunzel S."/>
            <person name="Keller A."/>
            <person name="Neulinger S.C."/>
        </authorList>
    </citation>
    <scope>NUCLEOTIDE SEQUENCE</scope>
    <source>
        <strain evidence="2">IM 151</strain>
    </source>
</reference>
<reference evidence="2" key="1">
    <citation type="submission" date="2017-08" db="EMBL/GenBank/DDBJ databases">
        <authorList>
            <person name="Imhoff J.F."/>
            <person name="Rahn T."/>
            <person name="Kuenzel S."/>
            <person name="Neulinger S.C."/>
        </authorList>
    </citation>
    <scope>NUCLEOTIDE SEQUENCE</scope>
    <source>
        <strain evidence="2">IM 151</strain>
    </source>
</reference>
<feature type="domain" description="HTH cro/C1-type" evidence="1">
    <location>
        <begin position="21"/>
        <end position="53"/>
    </location>
</feature>
<dbReference type="PROSITE" id="PS50943">
    <property type="entry name" value="HTH_CROC1"/>
    <property type="match status" value="1"/>
</dbReference>
<keyword evidence="3" id="KW-1185">Reference proteome</keyword>
<dbReference type="InterPro" id="IPR001387">
    <property type="entry name" value="Cro/C1-type_HTH"/>
</dbReference>
<dbReference type="SMART" id="SM00530">
    <property type="entry name" value="HTH_XRE"/>
    <property type="match status" value="1"/>
</dbReference>
<dbReference type="CDD" id="cd00093">
    <property type="entry name" value="HTH_XRE"/>
    <property type="match status" value="1"/>
</dbReference>
<dbReference type="SUPFAM" id="SSF47413">
    <property type="entry name" value="lambda repressor-like DNA-binding domains"/>
    <property type="match status" value="1"/>
</dbReference>
<dbReference type="Pfam" id="PF13560">
    <property type="entry name" value="HTH_31"/>
    <property type="match status" value="1"/>
</dbReference>
<name>A0ABS1DRW0_RUBGE</name>
<evidence type="ECO:0000313" key="3">
    <source>
        <dbReference type="Proteomes" id="UP001041814"/>
    </source>
</evidence>
<evidence type="ECO:0000313" key="2">
    <source>
        <dbReference type="EMBL" id="MBK1712188.1"/>
    </source>
</evidence>
<dbReference type="Gene3D" id="1.10.260.40">
    <property type="entry name" value="lambda repressor-like DNA-binding domains"/>
    <property type="match status" value="1"/>
</dbReference>
<proteinExistence type="predicted"/>
<protein>
    <submittedName>
        <fullName evidence="2">XRE family transcriptional regulator</fullName>
    </submittedName>
</protein>
<evidence type="ECO:0000259" key="1">
    <source>
        <dbReference type="PROSITE" id="PS50943"/>
    </source>
</evidence>
<organism evidence="2 3">
    <name type="scientific">Rubrivivax gelatinosus</name>
    <name type="common">Rhodocyclus gelatinosus</name>
    <name type="synonym">Rhodopseudomonas gelatinosa</name>
    <dbReference type="NCBI Taxonomy" id="28068"/>
    <lineage>
        <taxon>Bacteria</taxon>
        <taxon>Pseudomonadati</taxon>
        <taxon>Pseudomonadota</taxon>
        <taxon>Betaproteobacteria</taxon>
        <taxon>Burkholderiales</taxon>
        <taxon>Sphaerotilaceae</taxon>
        <taxon>Rubrivivax</taxon>
    </lineage>
</organism>
<dbReference type="Proteomes" id="UP001041814">
    <property type="component" value="Unassembled WGS sequence"/>
</dbReference>
<accession>A0ABS1DRW0</accession>
<gene>
    <name evidence="2" type="ORF">CKO43_05280</name>
</gene>